<dbReference type="Gene3D" id="3.30.1490.50">
    <property type="match status" value="1"/>
</dbReference>
<dbReference type="InterPro" id="IPR014709">
    <property type="entry name" value="Glutathione_synthase_C_euk"/>
</dbReference>
<accession>A0ABQ8URH2</accession>
<evidence type="ECO:0000256" key="6">
    <source>
        <dbReference type="ARBA" id="ARBA00022741"/>
    </source>
</evidence>
<keyword evidence="5 9" id="KW-0479">Metal-binding</keyword>
<evidence type="ECO:0000256" key="5">
    <source>
        <dbReference type="ARBA" id="ARBA00022723"/>
    </source>
</evidence>
<feature type="region of interest" description="Disordered" evidence="10">
    <location>
        <begin position="221"/>
        <end position="242"/>
    </location>
</feature>
<comment type="similarity">
    <text evidence="2 9">Belongs to the eukaryotic GSH synthase family.</text>
</comment>
<dbReference type="EMBL" id="JAPMOS010000006">
    <property type="protein sequence ID" value="KAJ4461739.1"/>
    <property type="molecule type" value="Genomic_DNA"/>
</dbReference>
<comment type="catalytic activity">
    <reaction evidence="9">
        <text>gamma-L-glutamyl-L-cysteine + glycine + ATP = glutathione + ADP + phosphate + H(+)</text>
        <dbReference type="Rhea" id="RHEA:13557"/>
        <dbReference type="ChEBI" id="CHEBI:15378"/>
        <dbReference type="ChEBI" id="CHEBI:30616"/>
        <dbReference type="ChEBI" id="CHEBI:43474"/>
        <dbReference type="ChEBI" id="CHEBI:57305"/>
        <dbReference type="ChEBI" id="CHEBI:57925"/>
        <dbReference type="ChEBI" id="CHEBI:58173"/>
        <dbReference type="ChEBI" id="CHEBI:456216"/>
        <dbReference type="EC" id="6.3.2.3"/>
    </reaction>
</comment>
<dbReference type="InterPro" id="IPR004887">
    <property type="entry name" value="GSH_synth_subst-bd"/>
</dbReference>
<organism evidence="12 13">
    <name type="scientific">Paratrimastix pyriformis</name>
    <dbReference type="NCBI Taxonomy" id="342808"/>
    <lineage>
        <taxon>Eukaryota</taxon>
        <taxon>Metamonada</taxon>
        <taxon>Preaxostyla</taxon>
        <taxon>Paratrimastigidae</taxon>
        <taxon>Paratrimastix</taxon>
    </lineage>
</organism>
<dbReference type="PIRSF" id="PIRSF001558">
    <property type="entry name" value="GSHase"/>
    <property type="match status" value="1"/>
</dbReference>
<evidence type="ECO:0000259" key="11">
    <source>
        <dbReference type="Pfam" id="PF03199"/>
    </source>
</evidence>
<dbReference type="InterPro" id="IPR016185">
    <property type="entry name" value="PreATP-grasp_dom_sf"/>
</dbReference>
<dbReference type="SUPFAM" id="SSF56059">
    <property type="entry name" value="Glutathione synthetase ATP-binding domain-like"/>
    <property type="match status" value="1"/>
</dbReference>
<evidence type="ECO:0000256" key="3">
    <source>
        <dbReference type="ARBA" id="ARBA00022598"/>
    </source>
</evidence>
<dbReference type="InterPro" id="IPR005615">
    <property type="entry name" value="Glutathione_synthase"/>
</dbReference>
<keyword evidence="6 9" id="KW-0547">Nucleotide-binding</keyword>
<evidence type="ECO:0000256" key="10">
    <source>
        <dbReference type="SAM" id="MobiDB-lite"/>
    </source>
</evidence>
<keyword evidence="7 9" id="KW-0067">ATP-binding</keyword>
<dbReference type="Proteomes" id="UP001141327">
    <property type="component" value="Unassembled WGS sequence"/>
</dbReference>
<dbReference type="Gene3D" id="3.40.50.1760">
    <property type="entry name" value="Glutathione synthase, substrate-binding domain superfamily, eukaryotic"/>
    <property type="match status" value="1"/>
</dbReference>
<evidence type="ECO:0000256" key="9">
    <source>
        <dbReference type="PIRNR" id="PIRNR001558"/>
    </source>
</evidence>
<dbReference type="Pfam" id="PF03917">
    <property type="entry name" value="GSH_synth_ATP"/>
    <property type="match status" value="2"/>
</dbReference>
<dbReference type="InterPro" id="IPR014042">
    <property type="entry name" value="Glutathione_synthase_a-hlx"/>
</dbReference>
<evidence type="ECO:0000256" key="1">
    <source>
        <dbReference type="ARBA" id="ARBA00004965"/>
    </source>
</evidence>
<evidence type="ECO:0000256" key="8">
    <source>
        <dbReference type="ARBA" id="ARBA00022842"/>
    </source>
</evidence>
<evidence type="ECO:0000256" key="4">
    <source>
        <dbReference type="ARBA" id="ARBA00022684"/>
    </source>
</evidence>
<comment type="caution">
    <text evidence="12">The sequence shown here is derived from an EMBL/GenBank/DDBJ whole genome shotgun (WGS) entry which is preliminary data.</text>
</comment>
<evidence type="ECO:0000256" key="2">
    <source>
        <dbReference type="ARBA" id="ARBA00010385"/>
    </source>
</evidence>
<dbReference type="PANTHER" id="PTHR11130">
    <property type="entry name" value="GLUTATHIONE SYNTHETASE"/>
    <property type="match status" value="1"/>
</dbReference>
<comment type="pathway">
    <text evidence="1 9">Sulfur metabolism; glutathione biosynthesis; glutathione from L-cysteine and L-glutamate: step 2/2.</text>
</comment>
<protein>
    <recommendedName>
        <fullName evidence="9">Glutathione synthetase</fullName>
        <shortName evidence="9">GSH-S</shortName>
        <ecNumber evidence="9">6.3.2.3</ecNumber>
    </recommendedName>
</protein>
<dbReference type="PANTHER" id="PTHR11130:SF0">
    <property type="entry name" value="GLUTATHIONE SYNTHETASE"/>
    <property type="match status" value="1"/>
</dbReference>
<keyword evidence="3 9" id="KW-0436">Ligase</keyword>
<evidence type="ECO:0000313" key="12">
    <source>
        <dbReference type="EMBL" id="KAJ4461739.1"/>
    </source>
</evidence>
<evidence type="ECO:0000313" key="13">
    <source>
        <dbReference type="Proteomes" id="UP001141327"/>
    </source>
</evidence>
<dbReference type="InterPro" id="IPR037013">
    <property type="entry name" value="GSH-S_sub-bd_sf"/>
</dbReference>
<feature type="compositionally biased region" description="Pro residues" evidence="10">
    <location>
        <begin position="488"/>
        <end position="508"/>
    </location>
</feature>
<keyword evidence="13" id="KW-1185">Reference proteome</keyword>
<comment type="cofactor">
    <cofactor evidence="9">
        <name>Mg(2+)</name>
        <dbReference type="ChEBI" id="CHEBI:18420"/>
    </cofactor>
    <text evidence="9">Binds 1 Mg(2+) ion per subunit.</text>
</comment>
<proteinExistence type="inferred from homology"/>
<dbReference type="Pfam" id="PF03199">
    <property type="entry name" value="GSH_synthase"/>
    <property type="match status" value="1"/>
</dbReference>
<feature type="domain" description="Glutathione synthase substrate-binding" evidence="11">
    <location>
        <begin position="256"/>
        <end position="360"/>
    </location>
</feature>
<name>A0ABQ8URH2_9EUKA</name>
<dbReference type="Gene3D" id="3.30.470.20">
    <property type="entry name" value="ATP-grasp fold, B domain"/>
    <property type="match status" value="1"/>
</dbReference>
<reference evidence="12" key="1">
    <citation type="journal article" date="2022" name="bioRxiv">
        <title>Genomics of Preaxostyla Flagellates Illuminates Evolutionary Transitions and the Path Towards Mitochondrial Loss.</title>
        <authorList>
            <person name="Novak L.V.F."/>
            <person name="Treitli S.C."/>
            <person name="Pyrih J."/>
            <person name="Halakuc P."/>
            <person name="Pipaliya S.V."/>
            <person name="Vacek V."/>
            <person name="Brzon O."/>
            <person name="Soukal P."/>
            <person name="Eme L."/>
            <person name="Dacks J.B."/>
            <person name="Karnkowska A."/>
            <person name="Elias M."/>
            <person name="Hampl V."/>
        </authorList>
    </citation>
    <scope>NUCLEOTIDE SEQUENCE</scope>
    <source>
        <strain evidence="12">RCP-MX</strain>
    </source>
</reference>
<dbReference type="SUPFAM" id="SSF52440">
    <property type="entry name" value="PreATP-grasp domain"/>
    <property type="match status" value="1"/>
</dbReference>
<feature type="region of interest" description="Disordered" evidence="10">
    <location>
        <begin position="485"/>
        <end position="511"/>
    </location>
</feature>
<dbReference type="Gene3D" id="1.10.1080.10">
    <property type="entry name" value="Glutathione Synthetase, Chain A, domain 3"/>
    <property type="match status" value="1"/>
</dbReference>
<dbReference type="EC" id="6.3.2.3" evidence="9"/>
<keyword evidence="8 9" id="KW-0460">Magnesium</keyword>
<sequence>MAETQNIFPEILRNQTFFYGKDFSGVINVPFALRPMPFPRNHFDHAVSLAPLFNTLIMRICDDPQWLIQALDQVAKIDDFVGHLLDLYRTVLSEGVEPRLVGVFRSDYMLTPLHPRDPQQRLPVGEEEMVMRQVEINTISSSFISHGTSVFNLHHRRNPAVPANEALPKVAAALVQAHQAFCQALDPADGRVEPVFVLVGQPGERNLFDQRLLLDRIEAAVRPPPTASPPTHATPQPPPRTRSHARFLPLCGGGQGVRTMILTMEQVATRGSLDAHKRLILSDPTRPATAAPLAVSVCYLRCGYTPKDYISPKVGTPILTRPRHTLMGTRLPARSQCWEARLLMERSRAWKCPTLGAQLAGCKRIQELLAQPGVVERFMGSDPAGCAALRSVFAAFYPLEKETYSSTLAMVRAQPLRYVLKPQREGGGNNFYGPVMVDLLTRCTTDPARVSEACPHLHSFTLMERLWPPRVPTILARDFRFFDDVQPQPQPQSQPQPQPQSQPQPPSVSCPLVIEVPRGPARALLNNTEHSGHWEQGVYEQTDAVAELGIFSTLIVSPSTGVLNSCEAGYLLRSKGAQFDDGGVAAGVAFLDAPELTA</sequence>
<evidence type="ECO:0000256" key="7">
    <source>
        <dbReference type="ARBA" id="ARBA00022840"/>
    </source>
</evidence>
<keyword evidence="4 9" id="KW-0317">Glutathione biosynthesis</keyword>
<gene>
    <name evidence="12" type="ORF">PAPYR_1875</name>
</gene>